<organism evidence="2 3">
    <name type="scientific">Mycolicibacterium sediminis</name>
    <dbReference type="NCBI Taxonomy" id="1286180"/>
    <lineage>
        <taxon>Bacteria</taxon>
        <taxon>Bacillati</taxon>
        <taxon>Actinomycetota</taxon>
        <taxon>Actinomycetes</taxon>
        <taxon>Mycobacteriales</taxon>
        <taxon>Mycobacteriaceae</taxon>
        <taxon>Mycolicibacterium</taxon>
    </lineage>
</organism>
<feature type="transmembrane region" description="Helical" evidence="1">
    <location>
        <begin position="20"/>
        <end position="39"/>
    </location>
</feature>
<dbReference type="Proteomes" id="UP000467193">
    <property type="component" value="Chromosome"/>
</dbReference>
<dbReference type="EMBL" id="AP022588">
    <property type="protein sequence ID" value="BBY27764.1"/>
    <property type="molecule type" value="Genomic_DNA"/>
</dbReference>
<name>A0A7I7QN81_9MYCO</name>
<evidence type="ECO:0000313" key="3">
    <source>
        <dbReference type="Proteomes" id="UP000467193"/>
    </source>
</evidence>
<protein>
    <recommendedName>
        <fullName evidence="4">Lumazine-binding protein</fullName>
    </recommendedName>
</protein>
<sequence>MTEPDDPDATEPAADRPTIAPFLGALAIISLVVIGIVVFNSGSDEGPTPEQEVGRAVVAQNDALQRDDYADFRLYTCRAQDGDESGVIAGQRASVAENGERYVDGIGEVAITGDDATASVTYHFDKTPDDTVSVDLALVREDGAWKVCSPGPS</sequence>
<reference evidence="2 3" key="1">
    <citation type="journal article" date="2019" name="Emerg. Microbes Infect.">
        <title>Comprehensive subspecies identification of 175 nontuberculous mycobacteria species based on 7547 genomic profiles.</title>
        <authorList>
            <person name="Matsumoto Y."/>
            <person name="Kinjo T."/>
            <person name="Motooka D."/>
            <person name="Nabeya D."/>
            <person name="Jung N."/>
            <person name="Uechi K."/>
            <person name="Horii T."/>
            <person name="Iida T."/>
            <person name="Fujita J."/>
            <person name="Nakamura S."/>
        </authorList>
    </citation>
    <scope>NUCLEOTIDE SEQUENCE [LARGE SCALE GENOMIC DNA]</scope>
    <source>
        <strain evidence="2 3">JCM 17899</strain>
    </source>
</reference>
<keyword evidence="1" id="KW-1133">Transmembrane helix</keyword>
<dbReference type="KEGG" id="msei:MSEDJ_18600"/>
<keyword evidence="1" id="KW-0472">Membrane</keyword>
<dbReference type="AlphaFoldDB" id="A0A7I7QN81"/>
<evidence type="ECO:0008006" key="4">
    <source>
        <dbReference type="Google" id="ProtNLM"/>
    </source>
</evidence>
<accession>A0A7I7QN81</accession>
<dbReference type="RefSeq" id="WP_163796615.1">
    <property type="nucleotide sequence ID" value="NZ_AP022588.1"/>
</dbReference>
<keyword evidence="3" id="KW-1185">Reference proteome</keyword>
<keyword evidence="1" id="KW-0812">Transmembrane</keyword>
<gene>
    <name evidence="2" type="ORF">MSEDJ_18600</name>
</gene>
<evidence type="ECO:0000313" key="2">
    <source>
        <dbReference type="EMBL" id="BBY27764.1"/>
    </source>
</evidence>
<proteinExistence type="predicted"/>
<evidence type="ECO:0000256" key="1">
    <source>
        <dbReference type="SAM" id="Phobius"/>
    </source>
</evidence>